<proteinExistence type="predicted"/>
<protein>
    <submittedName>
        <fullName evidence="2">Uncharacterized protein</fullName>
    </submittedName>
</protein>
<name>A0AA43TXP7_9LECA</name>
<reference evidence="2" key="1">
    <citation type="journal article" date="2023" name="Genome Biol. Evol.">
        <title>First Whole Genome Sequence and Flow Cytometry Genome Size Data for the Lichen-Forming Fungus Ramalina farinacea (Ascomycota).</title>
        <authorList>
            <person name="Llewellyn T."/>
            <person name="Mian S."/>
            <person name="Hill R."/>
            <person name="Leitch I.J."/>
            <person name="Gaya E."/>
        </authorList>
    </citation>
    <scope>NUCLEOTIDE SEQUENCE</scope>
    <source>
        <strain evidence="2">LIQ254RAFAR</strain>
    </source>
</reference>
<feature type="compositionally biased region" description="Polar residues" evidence="1">
    <location>
        <begin position="78"/>
        <end position="91"/>
    </location>
</feature>
<gene>
    <name evidence="2" type="ORF">OHK93_007556</name>
</gene>
<evidence type="ECO:0000313" key="3">
    <source>
        <dbReference type="Proteomes" id="UP001161017"/>
    </source>
</evidence>
<accession>A0AA43TXP7</accession>
<dbReference type="EMBL" id="JAPUFD010000007">
    <property type="protein sequence ID" value="MDI1488282.1"/>
    <property type="molecule type" value="Genomic_DNA"/>
</dbReference>
<evidence type="ECO:0000313" key="2">
    <source>
        <dbReference type="EMBL" id="MDI1488282.1"/>
    </source>
</evidence>
<sequence length="227" mass="24630">MSGSMPNRATSMRSGHGTIKRSAISSPLELVSTTNVLAYNAPNIYGSSDDSDSSMTFSGSSRATTPETEAPSPVEPNHLSSYFSSATTGSIRRSKESMDNDSPPIPKRMASHTRNSHQAAARKRAESQTYQQPPTAIHNIQPASTSPIHDMFTIKPEADHPFGAELTQVNEVAEGFGARNVIIMDEEEQYLMSHGLFKVGVEEYIDEIQSLFGGSNNPFGSFSSPWI</sequence>
<dbReference type="Proteomes" id="UP001161017">
    <property type="component" value="Unassembled WGS sequence"/>
</dbReference>
<organism evidence="2 3">
    <name type="scientific">Ramalina farinacea</name>
    <dbReference type="NCBI Taxonomy" id="258253"/>
    <lineage>
        <taxon>Eukaryota</taxon>
        <taxon>Fungi</taxon>
        <taxon>Dikarya</taxon>
        <taxon>Ascomycota</taxon>
        <taxon>Pezizomycotina</taxon>
        <taxon>Lecanoromycetes</taxon>
        <taxon>OSLEUM clade</taxon>
        <taxon>Lecanoromycetidae</taxon>
        <taxon>Lecanorales</taxon>
        <taxon>Lecanorineae</taxon>
        <taxon>Ramalinaceae</taxon>
        <taxon>Ramalina</taxon>
    </lineage>
</organism>
<feature type="region of interest" description="Disordered" evidence="1">
    <location>
        <begin position="45"/>
        <end position="144"/>
    </location>
</feature>
<comment type="caution">
    <text evidence="2">The sequence shown here is derived from an EMBL/GenBank/DDBJ whole genome shotgun (WGS) entry which is preliminary data.</text>
</comment>
<dbReference type="AlphaFoldDB" id="A0AA43TXP7"/>
<feature type="compositionally biased region" description="Polar residues" evidence="1">
    <location>
        <begin position="1"/>
        <end position="13"/>
    </location>
</feature>
<keyword evidence="3" id="KW-1185">Reference proteome</keyword>
<feature type="region of interest" description="Disordered" evidence="1">
    <location>
        <begin position="1"/>
        <end position="27"/>
    </location>
</feature>
<evidence type="ECO:0000256" key="1">
    <source>
        <dbReference type="SAM" id="MobiDB-lite"/>
    </source>
</evidence>